<dbReference type="Gene3D" id="3.40.50.150">
    <property type="entry name" value="Vaccinia Virus protein VP39"/>
    <property type="match status" value="1"/>
</dbReference>
<proteinExistence type="predicted"/>
<dbReference type="EMBL" id="JBHRTA010000009">
    <property type="protein sequence ID" value="MFC3197005.1"/>
    <property type="molecule type" value="Genomic_DNA"/>
</dbReference>
<keyword evidence="1" id="KW-0808">Transferase</keyword>
<dbReference type="Pfam" id="PF13489">
    <property type="entry name" value="Methyltransf_23"/>
    <property type="match status" value="1"/>
</dbReference>
<dbReference type="EC" id="2.1.1.64" evidence="1"/>
<evidence type="ECO:0000313" key="2">
    <source>
        <dbReference type="Proteomes" id="UP001595526"/>
    </source>
</evidence>
<protein>
    <submittedName>
        <fullName evidence="1">Class I SAM-dependent methyltransferase</fullName>
        <ecNumber evidence="1">2.1.1.222</ecNumber>
        <ecNumber evidence="1">2.1.1.64</ecNumber>
    </submittedName>
</protein>
<accession>A0ABV7JJH9</accession>
<dbReference type="GO" id="GO:0061542">
    <property type="term" value="F:3-demethylubiquinol 3-O-methyltransferase activity"/>
    <property type="evidence" value="ECO:0007669"/>
    <property type="project" value="UniProtKB-EC"/>
</dbReference>
<dbReference type="RefSeq" id="WP_379020275.1">
    <property type="nucleotide sequence ID" value="NZ_JBHRTA010000009.1"/>
</dbReference>
<keyword evidence="1" id="KW-0489">Methyltransferase</keyword>
<keyword evidence="2" id="KW-1185">Reference proteome</keyword>
<dbReference type="SUPFAM" id="SSF53335">
    <property type="entry name" value="S-adenosyl-L-methionine-dependent methyltransferases"/>
    <property type="match status" value="1"/>
</dbReference>
<organism evidence="1 2">
    <name type="scientific">Parapedobacter deserti</name>
    <dbReference type="NCBI Taxonomy" id="1912957"/>
    <lineage>
        <taxon>Bacteria</taxon>
        <taxon>Pseudomonadati</taxon>
        <taxon>Bacteroidota</taxon>
        <taxon>Sphingobacteriia</taxon>
        <taxon>Sphingobacteriales</taxon>
        <taxon>Sphingobacteriaceae</taxon>
        <taxon>Parapedobacter</taxon>
    </lineage>
</organism>
<dbReference type="EC" id="2.1.1.222" evidence="1"/>
<dbReference type="Proteomes" id="UP001595526">
    <property type="component" value="Unassembled WGS sequence"/>
</dbReference>
<reference evidence="2" key="1">
    <citation type="journal article" date="2019" name="Int. J. Syst. Evol. Microbiol.">
        <title>The Global Catalogue of Microorganisms (GCM) 10K type strain sequencing project: providing services to taxonomists for standard genome sequencing and annotation.</title>
        <authorList>
            <consortium name="The Broad Institute Genomics Platform"/>
            <consortium name="The Broad Institute Genome Sequencing Center for Infectious Disease"/>
            <person name="Wu L."/>
            <person name="Ma J."/>
        </authorList>
    </citation>
    <scope>NUCLEOTIDE SEQUENCE [LARGE SCALE GENOMIC DNA]</scope>
    <source>
        <strain evidence="2">KCTC 52416</strain>
    </source>
</reference>
<dbReference type="GO" id="GO:0102208">
    <property type="term" value="F:2-polyprenyl-6-hydroxyphenol methylase activity"/>
    <property type="evidence" value="ECO:0007669"/>
    <property type="project" value="UniProtKB-EC"/>
</dbReference>
<gene>
    <name evidence="1" type="ORF">ACFOET_05195</name>
</gene>
<name>A0ABV7JJH9_9SPHI</name>
<evidence type="ECO:0000313" key="1">
    <source>
        <dbReference type="EMBL" id="MFC3197005.1"/>
    </source>
</evidence>
<dbReference type="GO" id="GO:0032259">
    <property type="term" value="P:methylation"/>
    <property type="evidence" value="ECO:0007669"/>
    <property type="project" value="UniProtKB-KW"/>
</dbReference>
<dbReference type="InterPro" id="IPR029063">
    <property type="entry name" value="SAM-dependent_MTases_sf"/>
</dbReference>
<sequence length="232" mass="26408">MAPDPLGTALIDYYRGRTSEKLLLRTSYTDIEEMPVDVFFREPEDFPALEYIALALCDGRVLDVGAGAGSHALYLQRQGIEVVALEHSPQACTVMRERGVRQVVLEDFFNYSAATYDTLLFMMNGIGVAGTVDRLKKLLQHSRSLLKEGGQLLFDSSDVAYLYADGFIEKPEGYYGEIQYQYEYKGVRGEPFNWLFIDQATLIQHGQREGWVVQILYEDQNDQYLARMTPVM</sequence>
<dbReference type="CDD" id="cd02440">
    <property type="entry name" value="AdoMet_MTases"/>
    <property type="match status" value="1"/>
</dbReference>
<comment type="caution">
    <text evidence="1">The sequence shown here is derived from an EMBL/GenBank/DDBJ whole genome shotgun (WGS) entry which is preliminary data.</text>
</comment>